<dbReference type="eggNOG" id="ENOG502Z7WP">
    <property type="taxonomic scope" value="Bacteria"/>
</dbReference>
<proteinExistence type="predicted"/>
<evidence type="ECO:0008006" key="3">
    <source>
        <dbReference type="Google" id="ProtNLM"/>
    </source>
</evidence>
<protein>
    <recommendedName>
        <fullName evidence="3">Transcriptional regulator</fullName>
    </recommendedName>
</protein>
<evidence type="ECO:0000313" key="2">
    <source>
        <dbReference type="Proteomes" id="UP000028713"/>
    </source>
</evidence>
<dbReference type="Proteomes" id="UP000028713">
    <property type="component" value="Unassembled WGS sequence"/>
</dbReference>
<sequence>MTKIEKSIVFFEKVFRDDQLNTSHISLCVALFQIWEKSRFQNPYRIYRNQLMKLARIKSIATYHKCIKDLVFYRVIIYYPSYNSHKGTFIEIIDVAE</sequence>
<reference evidence="1 2" key="1">
    <citation type="submission" date="2014-07" db="EMBL/GenBank/DDBJ databases">
        <title>Genome of Chryseobacterium formosense LMG 24722.</title>
        <authorList>
            <person name="Pipes S.E."/>
            <person name="Stropko S.J."/>
            <person name="Newman J.D."/>
        </authorList>
    </citation>
    <scope>NUCLEOTIDE SEQUENCE [LARGE SCALE GENOMIC DNA]</scope>
    <source>
        <strain evidence="1 2">LMG 24722</strain>
    </source>
</reference>
<dbReference type="OrthoDB" id="1442826at2"/>
<name>A0A085ZA64_9FLAO</name>
<dbReference type="AlphaFoldDB" id="A0A085ZA64"/>
<gene>
    <name evidence="1" type="ORF">IX39_12150</name>
</gene>
<accession>A0A085ZA64</accession>
<dbReference type="STRING" id="236814.IX39_12150"/>
<organism evidence="1 2">
    <name type="scientific">Chryseobacterium formosense</name>
    <dbReference type="NCBI Taxonomy" id="236814"/>
    <lineage>
        <taxon>Bacteria</taxon>
        <taxon>Pseudomonadati</taxon>
        <taxon>Bacteroidota</taxon>
        <taxon>Flavobacteriia</taxon>
        <taxon>Flavobacteriales</taxon>
        <taxon>Weeksellaceae</taxon>
        <taxon>Chryseobacterium group</taxon>
        <taxon>Chryseobacterium</taxon>
    </lineage>
</organism>
<comment type="caution">
    <text evidence="1">The sequence shown here is derived from an EMBL/GenBank/DDBJ whole genome shotgun (WGS) entry which is preliminary data.</text>
</comment>
<keyword evidence="2" id="KW-1185">Reference proteome</keyword>
<dbReference type="EMBL" id="JPRP01000001">
    <property type="protein sequence ID" value="KFF01328.1"/>
    <property type="molecule type" value="Genomic_DNA"/>
</dbReference>
<evidence type="ECO:0000313" key="1">
    <source>
        <dbReference type="EMBL" id="KFF01328.1"/>
    </source>
</evidence>